<keyword evidence="3" id="KW-0479">Metal-binding</keyword>
<dbReference type="InterPro" id="IPR001128">
    <property type="entry name" value="Cyt_P450"/>
</dbReference>
<protein>
    <submittedName>
        <fullName evidence="8">Putative cytochrome P450</fullName>
    </submittedName>
</protein>
<dbReference type="eggNOG" id="COG2124">
    <property type="taxonomic scope" value="Bacteria"/>
</dbReference>
<dbReference type="GO" id="GO:0004497">
    <property type="term" value="F:monooxygenase activity"/>
    <property type="evidence" value="ECO:0007669"/>
    <property type="project" value="UniProtKB-KW"/>
</dbReference>
<dbReference type="AlphaFoldDB" id="U2YPF7"/>
<accession>U2YPF7</accession>
<gene>
    <name evidence="8" type="ORF">NT2_09_01500</name>
</gene>
<dbReference type="EMBL" id="BASZ01000009">
    <property type="protein sequence ID" value="GAD50542.1"/>
    <property type="molecule type" value="Genomic_DNA"/>
</dbReference>
<keyword evidence="4" id="KW-0560">Oxidoreductase</keyword>
<evidence type="ECO:0000256" key="7">
    <source>
        <dbReference type="ARBA" id="ARBA00043906"/>
    </source>
</evidence>
<sequence length="394" mass="44313">MNAMTPLMPDIDFAYDDVPNLHDLIEELRAHGPVVPVRYHGSSVWLIMDHALLKQAFEDYDHFDATAGYKLIAEPSMGKTLQTMAGEEHRVSRALVNPLFMPVKVRGYVESLIEPIAHELCDRMESEREVEFVSAFARPYPFLVITRLLGIPVEDEGSFMEWAVKMIDFPWDPEGAVRAKDEFNTYMQAIIDARRANPGDDFLSRLTQAEYEGQHLSDERILSFLGLLFPAGSDTTYKNGSSLFAAVLDDPKLCALAQGSDKDREAIVTEGLRWEPPTAFLPRMASADVAFGGVHIAKGDWMLFGITAANSDPAVFPDPRRFDPARDNREILTFGRSSHFCLGMHVARRELETALRVVFERFPHIRLKPGQSIERVNAVLRGVREMIVLPHGEA</sequence>
<proteinExistence type="inferred from homology"/>
<keyword evidence="9" id="KW-1185">Reference proteome</keyword>
<evidence type="ECO:0000256" key="4">
    <source>
        <dbReference type="ARBA" id="ARBA00023002"/>
    </source>
</evidence>
<dbReference type="FunFam" id="1.10.630.10:FF:000018">
    <property type="entry name" value="Cytochrome P450 monooxygenase"/>
    <property type="match status" value="1"/>
</dbReference>
<evidence type="ECO:0000256" key="2">
    <source>
        <dbReference type="ARBA" id="ARBA00022617"/>
    </source>
</evidence>
<dbReference type="InterPro" id="IPR002397">
    <property type="entry name" value="Cyt_P450_B"/>
</dbReference>
<keyword evidence="6" id="KW-0503">Monooxygenase</keyword>
<evidence type="ECO:0000256" key="6">
    <source>
        <dbReference type="ARBA" id="ARBA00023033"/>
    </source>
</evidence>
<dbReference type="Pfam" id="PF00067">
    <property type="entry name" value="p450"/>
    <property type="match status" value="2"/>
</dbReference>
<dbReference type="Proteomes" id="UP000016568">
    <property type="component" value="Unassembled WGS sequence"/>
</dbReference>
<dbReference type="Gene3D" id="1.10.630.10">
    <property type="entry name" value="Cytochrome P450"/>
    <property type="match status" value="1"/>
</dbReference>
<dbReference type="PANTHER" id="PTHR46696">
    <property type="entry name" value="P450, PUTATIVE (EUROFUNG)-RELATED"/>
    <property type="match status" value="1"/>
</dbReference>
<keyword evidence="5" id="KW-0408">Iron</keyword>
<dbReference type="SUPFAM" id="SSF48264">
    <property type="entry name" value="Cytochrome P450"/>
    <property type="match status" value="1"/>
</dbReference>
<evidence type="ECO:0000313" key="8">
    <source>
        <dbReference type="EMBL" id="GAD50542.1"/>
    </source>
</evidence>
<dbReference type="GO" id="GO:0005506">
    <property type="term" value="F:iron ion binding"/>
    <property type="evidence" value="ECO:0007669"/>
    <property type="project" value="InterPro"/>
</dbReference>
<reference evidence="8 9" key="1">
    <citation type="submission" date="2013-09" db="EMBL/GenBank/DDBJ databases">
        <title>Whole genome shotgun sequence of Novosphingobium tardaugens NBRC 16725.</title>
        <authorList>
            <person name="Isaki S."/>
            <person name="Hosoyama A."/>
            <person name="Tsuchikane K."/>
            <person name="Katsumata H."/>
            <person name="Ando Y."/>
            <person name="Yamazaki S."/>
            <person name="Fujita N."/>
        </authorList>
    </citation>
    <scope>NUCLEOTIDE SEQUENCE [LARGE SCALE GENOMIC DNA]</scope>
    <source>
        <strain evidence="8 9">NBRC 16725</strain>
    </source>
</reference>
<dbReference type="KEGG" id="ntd:EGO55_04870"/>
<name>U2YPF7_9SPHN</name>
<evidence type="ECO:0000313" key="9">
    <source>
        <dbReference type="Proteomes" id="UP000016568"/>
    </source>
</evidence>
<dbReference type="OrthoDB" id="5522954at2"/>
<dbReference type="PANTHER" id="PTHR46696:SF1">
    <property type="entry name" value="CYTOCHROME P450 YJIB-RELATED"/>
    <property type="match status" value="1"/>
</dbReference>
<dbReference type="GO" id="GO:0020037">
    <property type="term" value="F:heme binding"/>
    <property type="evidence" value="ECO:0007669"/>
    <property type="project" value="InterPro"/>
</dbReference>
<evidence type="ECO:0000256" key="3">
    <source>
        <dbReference type="ARBA" id="ARBA00022723"/>
    </source>
</evidence>
<dbReference type="GO" id="GO:0016705">
    <property type="term" value="F:oxidoreductase activity, acting on paired donors, with incorporation or reduction of molecular oxygen"/>
    <property type="evidence" value="ECO:0007669"/>
    <property type="project" value="InterPro"/>
</dbReference>
<organism evidence="8 9">
    <name type="scientific">Caenibius tardaugens NBRC 16725</name>
    <dbReference type="NCBI Taxonomy" id="1219035"/>
    <lineage>
        <taxon>Bacteria</taxon>
        <taxon>Pseudomonadati</taxon>
        <taxon>Pseudomonadota</taxon>
        <taxon>Alphaproteobacteria</taxon>
        <taxon>Sphingomonadales</taxon>
        <taxon>Erythrobacteraceae</taxon>
        <taxon>Caenibius</taxon>
    </lineage>
</organism>
<comment type="caution">
    <text evidence="8">The sequence shown here is derived from an EMBL/GenBank/DDBJ whole genome shotgun (WGS) entry which is preliminary data.</text>
</comment>
<comment type="similarity">
    <text evidence="1">Belongs to the cytochrome P450 family.</text>
</comment>
<dbReference type="PRINTS" id="PR00359">
    <property type="entry name" value="BP450"/>
</dbReference>
<evidence type="ECO:0000256" key="5">
    <source>
        <dbReference type="ARBA" id="ARBA00023004"/>
    </source>
</evidence>
<comment type="function">
    <text evidence="7">Cytochromes P450 are a group of heme-thiolate monooxygenases. They oxidize a variety of structurally unrelated compounds, including steroids, fatty acids, and xenobiotics.</text>
</comment>
<dbReference type="InterPro" id="IPR036396">
    <property type="entry name" value="Cyt_P450_sf"/>
</dbReference>
<evidence type="ECO:0000256" key="1">
    <source>
        <dbReference type="ARBA" id="ARBA00010617"/>
    </source>
</evidence>
<keyword evidence="2" id="KW-0349">Heme</keyword>